<dbReference type="PANTHER" id="PTHR41910:SF1">
    <property type="entry name" value="SUCCINATE DEHYDROGENASE HYDROPHOBIC MEMBRANE ANCHOR SUBUNIT"/>
    <property type="match status" value="1"/>
</dbReference>
<reference evidence="9 10" key="2">
    <citation type="journal article" date="2011" name="Stand. Genomic Sci.">
        <title>Complete genome sequence of Ferroglobus placidus AEDII12DO.</title>
        <authorList>
            <person name="Anderson I."/>
            <person name="Risso C."/>
            <person name="Holmes D."/>
            <person name="Lucas S."/>
            <person name="Copeland A."/>
            <person name="Lapidus A."/>
            <person name="Cheng J.F."/>
            <person name="Bruce D."/>
            <person name="Goodwin L."/>
            <person name="Pitluck S."/>
            <person name="Saunders E."/>
            <person name="Brettin T."/>
            <person name="Detter J.C."/>
            <person name="Han C."/>
            <person name="Tapia R."/>
            <person name="Larimer F."/>
            <person name="Land M."/>
            <person name="Hauser L."/>
            <person name="Woyke T."/>
            <person name="Lovley D."/>
            <person name="Kyrpides N."/>
            <person name="Ivanova N."/>
        </authorList>
    </citation>
    <scope>NUCLEOTIDE SEQUENCE [LARGE SCALE GENOMIC DNA]</scope>
    <source>
        <strain evidence="10">DSM 10642 / AEDII12DO</strain>
    </source>
</reference>
<feature type="transmembrane region" description="Helical" evidence="8">
    <location>
        <begin position="96"/>
        <end position="117"/>
    </location>
</feature>
<keyword evidence="6" id="KW-0408">Iron</keyword>
<keyword evidence="7 8" id="KW-0472">Membrane</keyword>
<evidence type="ECO:0000256" key="7">
    <source>
        <dbReference type="ARBA" id="ARBA00023136"/>
    </source>
</evidence>
<dbReference type="PaxDb" id="589924-Ferp_1245"/>
<dbReference type="Gene3D" id="1.20.1300.10">
    <property type="entry name" value="Fumarate reductase/succinate dehydrogenase, transmembrane subunit"/>
    <property type="match status" value="1"/>
</dbReference>
<keyword evidence="5 8" id="KW-1133">Transmembrane helix</keyword>
<dbReference type="eggNOG" id="arCOG02244">
    <property type="taxonomic scope" value="Archaea"/>
</dbReference>
<keyword evidence="3 8" id="KW-0812">Transmembrane</keyword>
<dbReference type="InterPro" id="IPR000701">
    <property type="entry name" value="SuccDH_FuR_B_TM-su"/>
</dbReference>
<dbReference type="STRING" id="589924.Ferp_1245"/>
<feature type="transmembrane region" description="Helical" evidence="8">
    <location>
        <begin position="20"/>
        <end position="42"/>
    </location>
</feature>
<protein>
    <submittedName>
        <fullName evidence="9">Succinate dehydrogenase, subunit C (SdhC)</fullName>
    </submittedName>
</protein>
<keyword evidence="4" id="KW-0479">Metal-binding</keyword>
<dbReference type="RefSeq" id="WP_012965742.1">
    <property type="nucleotide sequence ID" value="NC_013849.1"/>
</dbReference>
<keyword evidence="2" id="KW-0349">Heme</keyword>
<evidence type="ECO:0000256" key="3">
    <source>
        <dbReference type="ARBA" id="ARBA00022692"/>
    </source>
</evidence>
<sequence>MILDWFKVKGRSLSGVSFSLHRITGMVLLIYLVLHLTFLTSLRYGKDVYESLIEKTVQPATLPLDMLLVLATFYHAFNGMRVILHEFGLAVELRKALIYVTYALTIIFWIYASYVMYKFVVG</sequence>
<organism evidence="9 10">
    <name type="scientific">Ferroglobus placidus (strain DSM 10642 / AEDII12DO)</name>
    <dbReference type="NCBI Taxonomy" id="589924"/>
    <lineage>
        <taxon>Archaea</taxon>
        <taxon>Methanobacteriati</taxon>
        <taxon>Methanobacteriota</taxon>
        <taxon>Archaeoglobi</taxon>
        <taxon>Archaeoglobales</taxon>
        <taxon>Archaeoglobaceae</taxon>
        <taxon>Ferroglobus</taxon>
    </lineage>
</organism>
<evidence type="ECO:0000256" key="6">
    <source>
        <dbReference type="ARBA" id="ARBA00023004"/>
    </source>
</evidence>
<keyword evidence="10" id="KW-1185">Reference proteome</keyword>
<evidence type="ECO:0000256" key="4">
    <source>
        <dbReference type="ARBA" id="ARBA00022723"/>
    </source>
</evidence>
<feature type="transmembrane region" description="Helical" evidence="8">
    <location>
        <begin position="62"/>
        <end position="84"/>
    </location>
</feature>
<dbReference type="PANTHER" id="PTHR41910">
    <property type="entry name" value="SUCCINATE DEHYDROGENASE 2 MEMBRANE SUBUNIT SDHC"/>
    <property type="match status" value="1"/>
</dbReference>
<evidence type="ECO:0000313" key="10">
    <source>
        <dbReference type="Proteomes" id="UP000002613"/>
    </source>
</evidence>
<dbReference type="Proteomes" id="UP000002613">
    <property type="component" value="Chromosome"/>
</dbReference>
<dbReference type="InterPro" id="IPR039023">
    <property type="entry name" value="SdhC_prok"/>
</dbReference>
<name>D3RY36_FERPA</name>
<evidence type="ECO:0000313" key="9">
    <source>
        <dbReference type="EMBL" id="ADC65399.1"/>
    </source>
</evidence>
<dbReference type="HOGENOM" id="CLU_127125_2_1_2"/>
<evidence type="ECO:0000256" key="8">
    <source>
        <dbReference type="SAM" id="Phobius"/>
    </source>
</evidence>
<gene>
    <name evidence="9" type="ordered locus">Ferp_1245</name>
</gene>
<dbReference type="SUPFAM" id="SSF81343">
    <property type="entry name" value="Fumarate reductase respiratory complex transmembrane subunits"/>
    <property type="match status" value="1"/>
</dbReference>
<dbReference type="Pfam" id="PF01127">
    <property type="entry name" value="Sdh_cyt"/>
    <property type="match status" value="1"/>
</dbReference>
<dbReference type="GO" id="GO:0016020">
    <property type="term" value="C:membrane"/>
    <property type="evidence" value="ECO:0007669"/>
    <property type="project" value="UniProtKB-SubCell"/>
</dbReference>
<reference evidence="10" key="1">
    <citation type="submission" date="2010-02" db="EMBL/GenBank/DDBJ databases">
        <title>Complete sequence of Ferroglobus placidus DSM 10642.</title>
        <authorList>
            <consortium name="US DOE Joint Genome Institute"/>
            <person name="Lucas S."/>
            <person name="Copeland A."/>
            <person name="Lapidus A."/>
            <person name="Cheng J.-F."/>
            <person name="Bruce D."/>
            <person name="Goodwin L."/>
            <person name="Pitluck S."/>
            <person name="Saunders E."/>
            <person name="Brettin T."/>
            <person name="Detter J.C."/>
            <person name="Han C."/>
            <person name="Tapia R."/>
            <person name="Larimer F."/>
            <person name="Land M."/>
            <person name="Hauser L."/>
            <person name="Kyrpides N."/>
            <person name="Ivanova N."/>
            <person name="Holmes D."/>
            <person name="Lovley D."/>
            <person name="Kyrpides N."/>
            <person name="Anderson I.J."/>
            <person name="Woyke T."/>
        </authorList>
    </citation>
    <scope>NUCLEOTIDE SEQUENCE [LARGE SCALE GENOMIC DNA]</scope>
    <source>
        <strain evidence="10">DSM 10642 / AEDII12DO</strain>
    </source>
</reference>
<dbReference type="EMBL" id="CP001899">
    <property type="protein sequence ID" value="ADC65399.1"/>
    <property type="molecule type" value="Genomic_DNA"/>
</dbReference>
<evidence type="ECO:0000256" key="1">
    <source>
        <dbReference type="ARBA" id="ARBA00004370"/>
    </source>
</evidence>
<proteinExistence type="predicted"/>
<dbReference type="GO" id="GO:0046872">
    <property type="term" value="F:metal ion binding"/>
    <property type="evidence" value="ECO:0007669"/>
    <property type="project" value="UniProtKB-KW"/>
</dbReference>
<evidence type="ECO:0000256" key="5">
    <source>
        <dbReference type="ARBA" id="ARBA00022989"/>
    </source>
</evidence>
<dbReference type="AlphaFoldDB" id="D3RY36"/>
<comment type="subcellular location">
    <subcellularLocation>
        <location evidence="1">Membrane</location>
    </subcellularLocation>
</comment>
<dbReference type="GeneID" id="8778758"/>
<evidence type="ECO:0000256" key="2">
    <source>
        <dbReference type="ARBA" id="ARBA00022617"/>
    </source>
</evidence>
<dbReference type="InterPro" id="IPR034804">
    <property type="entry name" value="SQR/QFR_C/D"/>
</dbReference>
<accession>D3RY36</accession>
<dbReference type="KEGG" id="fpl:Ferp_1245"/>
<dbReference type="OrthoDB" id="51516at2157"/>